<dbReference type="PANTHER" id="PTHR31916">
    <property type="match status" value="1"/>
</dbReference>
<dbReference type="InterPro" id="IPR024746">
    <property type="entry name" value="Glyco_hydro_100"/>
</dbReference>
<feature type="region of interest" description="Disordered" evidence="5">
    <location>
        <begin position="78"/>
        <end position="104"/>
    </location>
</feature>
<evidence type="ECO:0000256" key="2">
    <source>
        <dbReference type="ARBA" id="ARBA00023277"/>
    </source>
</evidence>
<keyword evidence="2 4" id="KW-0119">Carbohydrate metabolism</keyword>
<comment type="similarity">
    <text evidence="4">Belongs to the glycosyl hydrolase 100 family.</text>
</comment>
<protein>
    <recommendedName>
        <fullName evidence="4">Alkaline/neutral invertase</fullName>
        <ecNumber evidence="4">3.2.1.26</ecNumber>
    </recommendedName>
</protein>
<evidence type="ECO:0000256" key="1">
    <source>
        <dbReference type="ARBA" id="ARBA00022801"/>
    </source>
</evidence>
<sequence length="194" mass="21714">MCGQYRAMTKSSSGCVGHPSWDCSHANSLNFRVSIEPEASEFSKGLLLAYMDGVTMSLMTNDYGWPVAWLSPNHRPLSTKQSPLNMERKSSYDKKSHGELSVGGVPSNHREMLRTFPDFLNILSIRLEQLLPQIPLKKILTMTSHRRKRFIGFHLGEGVMPTIFKVLDDPVRNSETLIADFGESAVGRVAPVYS</sequence>
<keyword evidence="7" id="KW-1185">Reference proteome</keyword>
<evidence type="ECO:0000313" key="7">
    <source>
        <dbReference type="Proteomes" id="UP000290289"/>
    </source>
</evidence>
<comment type="caution">
    <text evidence="6">The sequence shown here is derived from an EMBL/GenBank/DDBJ whole genome shotgun (WGS) entry which is preliminary data.</text>
</comment>
<dbReference type="GO" id="GO:0004575">
    <property type="term" value="F:sucrose alpha-glucosidase activity"/>
    <property type="evidence" value="ECO:0007669"/>
    <property type="project" value="TreeGrafter"/>
</dbReference>
<gene>
    <name evidence="6" type="ORF">DVH24_034486</name>
</gene>
<organism evidence="6 7">
    <name type="scientific">Malus domestica</name>
    <name type="common">Apple</name>
    <name type="synonym">Pyrus malus</name>
    <dbReference type="NCBI Taxonomy" id="3750"/>
    <lineage>
        <taxon>Eukaryota</taxon>
        <taxon>Viridiplantae</taxon>
        <taxon>Streptophyta</taxon>
        <taxon>Embryophyta</taxon>
        <taxon>Tracheophyta</taxon>
        <taxon>Spermatophyta</taxon>
        <taxon>Magnoliopsida</taxon>
        <taxon>eudicotyledons</taxon>
        <taxon>Gunneridae</taxon>
        <taxon>Pentapetalae</taxon>
        <taxon>rosids</taxon>
        <taxon>fabids</taxon>
        <taxon>Rosales</taxon>
        <taxon>Rosaceae</taxon>
        <taxon>Amygdaloideae</taxon>
        <taxon>Maleae</taxon>
        <taxon>Malus</taxon>
    </lineage>
</organism>
<dbReference type="AlphaFoldDB" id="A0A498IWL4"/>
<dbReference type="PANTHER" id="PTHR31916:SF59">
    <property type="entry name" value="CYTOSOLIC INVERTASE 1"/>
    <property type="match status" value="1"/>
</dbReference>
<feature type="compositionally biased region" description="Basic and acidic residues" evidence="5">
    <location>
        <begin position="86"/>
        <end position="98"/>
    </location>
</feature>
<evidence type="ECO:0000256" key="3">
    <source>
        <dbReference type="ARBA" id="ARBA00023295"/>
    </source>
</evidence>
<dbReference type="Proteomes" id="UP000290289">
    <property type="component" value="Chromosome 10"/>
</dbReference>
<name>A0A498IWL4_MALDO</name>
<proteinExistence type="inferred from homology"/>
<accession>A0A498IWL4</accession>
<dbReference type="GO" id="GO:0033926">
    <property type="term" value="F:endo-alpha-N-acetylgalactosaminidase activity"/>
    <property type="evidence" value="ECO:0007669"/>
    <property type="project" value="UniProtKB-UniRule"/>
</dbReference>
<dbReference type="EC" id="3.2.1.26" evidence="4"/>
<evidence type="ECO:0000313" key="6">
    <source>
        <dbReference type="EMBL" id="RXH87586.1"/>
    </source>
</evidence>
<comment type="catalytic activity">
    <reaction evidence="4">
        <text>Hydrolysis of terminal non-reducing beta-D-fructofuranoside residues in beta-D-fructofuranosides.</text>
        <dbReference type="EC" id="3.2.1.26"/>
    </reaction>
</comment>
<dbReference type="Pfam" id="PF12899">
    <property type="entry name" value="Glyco_hydro_100"/>
    <property type="match status" value="1"/>
</dbReference>
<reference evidence="6 7" key="1">
    <citation type="submission" date="2018-10" db="EMBL/GenBank/DDBJ databases">
        <title>A high-quality apple genome assembly.</title>
        <authorList>
            <person name="Hu J."/>
        </authorList>
    </citation>
    <scope>NUCLEOTIDE SEQUENCE [LARGE SCALE GENOMIC DNA]</scope>
    <source>
        <strain evidence="7">cv. HFTH1</strain>
        <tissue evidence="6">Young leaf</tissue>
    </source>
</reference>
<dbReference type="EMBL" id="RDQH01000336">
    <property type="protein sequence ID" value="RXH87586.1"/>
    <property type="molecule type" value="Genomic_DNA"/>
</dbReference>
<dbReference type="GO" id="GO:0005987">
    <property type="term" value="P:sucrose catabolic process"/>
    <property type="evidence" value="ECO:0007669"/>
    <property type="project" value="TreeGrafter"/>
</dbReference>
<evidence type="ECO:0000256" key="4">
    <source>
        <dbReference type="RuleBase" id="RU367047"/>
    </source>
</evidence>
<evidence type="ECO:0000256" key="5">
    <source>
        <dbReference type="SAM" id="MobiDB-lite"/>
    </source>
</evidence>
<keyword evidence="3 4" id="KW-0326">Glycosidase</keyword>
<keyword evidence="1 4" id="KW-0378">Hydrolase</keyword>
<comment type="function">
    <text evidence="4">Invertase that cleaves sucrose into glucose and fructose.</text>
</comment>